<evidence type="ECO:0008006" key="3">
    <source>
        <dbReference type="Google" id="ProtNLM"/>
    </source>
</evidence>
<keyword evidence="2" id="KW-1185">Reference proteome</keyword>
<proteinExistence type="predicted"/>
<evidence type="ECO:0000313" key="1">
    <source>
        <dbReference type="EMBL" id="MVT44792.1"/>
    </source>
</evidence>
<name>A0A6N8JKU5_9BACT</name>
<dbReference type="RefSeq" id="WP_157303582.1">
    <property type="nucleotide sequence ID" value="NZ_BAAAZB010000005.1"/>
</dbReference>
<gene>
    <name evidence="1" type="ORF">GO495_29635</name>
</gene>
<accession>A0A6N8JKU5</accession>
<organism evidence="1 2">
    <name type="scientific">Chitinophaga oryziterrae</name>
    <dbReference type="NCBI Taxonomy" id="1031224"/>
    <lineage>
        <taxon>Bacteria</taxon>
        <taxon>Pseudomonadati</taxon>
        <taxon>Bacteroidota</taxon>
        <taxon>Chitinophagia</taxon>
        <taxon>Chitinophagales</taxon>
        <taxon>Chitinophagaceae</taxon>
        <taxon>Chitinophaga</taxon>
    </lineage>
</organism>
<comment type="caution">
    <text evidence="1">The sequence shown here is derived from an EMBL/GenBank/DDBJ whole genome shotgun (WGS) entry which is preliminary data.</text>
</comment>
<dbReference type="EMBL" id="WRXO01000013">
    <property type="protein sequence ID" value="MVT44792.1"/>
    <property type="molecule type" value="Genomic_DNA"/>
</dbReference>
<dbReference type="Proteomes" id="UP000468388">
    <property type="component" value="Unassembled WGS sequence"/>
</dbReference>
<dbReference type="AlphaFoldDB" id="A0A6N8JKU5"/>
<dbReference type="OrthoDB" id="1288644at2"/>
<sequence>MRQVLQLLILSLFTGSIGTAQDLANKIPEKALAVASIKSDQLFQLFPIAEFNNSALGQRLLGDFSKRTGGNYKSIEDAGINLSSTIYYYYQKTDSISYNCLLIPLSDARKLETLFNDTTRAKIKQQGGTKFLTTSGKNLIMWNNEMLYVVHGSVSSYFFNDSLTAARYGIRHLSYNDDYYDEPVIDSTTATEDATEVNVDTSAANIAIEAPEPEETVSDIPPPVEETAYTRAQKEQEARQDSIAATWMVAYALDILDKSNPSILNNPAYLRSVDKEALGSFWMEDFQRIYSSYLPYNYLKYTNMLKGYGSINARLYMDKEHMRITGEMALDEDKADAYRKIYNKKLNKKFLKYIKSDSLIGFMSYAFDTESYLKELPKIFSQTYGSFSEEIDLSGDLLSLMLDEKAIARVVKGDALILMTNLTARESTYTTYVYDENYERKDTVQTKMETLPDILCMFSSDDTHLIEKLLKYGISKHKVHFENNVYSLYHSTKNPFNLHVLIKDGIVFMGTSLTDIEQINAGTYKGNLNKQQKDLLLKNNMTMFFSPKNLHNKMPVTEIGNMSETAGKLLGNSGNVYLKSSGIKGNYISAELIADVPNNQENALKYFFSLFNDATKPQ</sequence>
<evidence type="ECO:0000313" key="2">
    <source>
        <dbReference type="Proteomes" id="UP000468388"/>
    </source>
</evidence>
<reference evidence="1 2" key="1">
    <citation type="submission" date="2019-12" db="EMBL/GenBank/DDBJ databases">
        <title>The draft genomic sequence of strain Chitinophaga oryziterrae JCM 16595.</title>
        <authorList>
            <person name="Zhang X."/>
        </authorList>
    </citation>
    <scope>NUCLEOTIDE SEQUENCE [LARGE SCALE GENOMIC DNA]</scope>
    <source>
        <strain evidence="1 2">JCM 16595</strain>
    </source>
</reference>
<protein>
    <recommendedName>
        <fullName evidence="3">DUF4836 family protein</fullName>
    </recommendedName>
</protein>